<dbReference type="EMBL" id="MT199282">
    <property type="protein sequence ID" value="QJD46410.1"/>
    <property type="molecule type" value="Genomic_DNA"/>
</dbReference>
<name>A0A6M3SN19_CLOBO</name>
<organism evidence="1">
    <name type="scientific">Clostridium botulinum</name>
    <dbReference type="NCBI Taxonomy" id="1491"/>
    <lineage>
        <taxon>Bacteria</taxon>
        <taxon>Bacillati</taxon>
        <taxon>Bacillota</taxon>
        <taxon>Clostridia</taxon>
        <taxon>Eubacteriales</taxon>
        <taxon>Clostridiaceae</taxon>
        <taxon>Clostridium</taxon>
    </lineage>
</organism>
<dbReference type="AlphaFoldDB" id="A0A6M3SN19"/>
<evidence type="ECO:0000313" key="1">
    <source>
        <dbReference type="EMBL" id="QJD46410.1"/>
    </source>
</evidence>
<gene>
    <name evidence="1" type="ORF">KBGNLJAA_00010</name>
</gene>
<protein>
    <submittedName>
        <fullName evidence="1">Uncharacterized protein</fullName>
    </submittedName>
</protein>
<sequence>MKTIRFKIVAGINEGYFHENENKNRIQIVGV</sequence>
<proteinExistence type="predicted"/>
<reference evidence="1" key="1">
    <citation type="submission" date="2020-03" db="EMBL/GenBank/DDBJ databases">
        <authorList>
            <person name="Jeon J.H."/>
            <person name="Choi S.-Y."/>
            <person name="Choi E.-S."/>
            <person name="Shin Y.-W."/>
            <person name="Pyo S."/>
            <person name="Choi C."/>
            <person name="Kim D.-W."/>
            <person name="Kang B.H."/>
            <person name="Rhie G.-E."/>
        </authorList>
    </citation>
    <scope>NUCLEOTIDE SEQUENCE</scope>
    <source>
        <strain evidence="1">CB-27</strain>
    </source>
</reference>
<accession>A0A6M3SN19</accession>